<proteinExistence type="predicted"/>
<reference evidence="1 2" key="1">
    <citation type="submission" date="2016-05" db="EMBL/GenBank/DDBJ databases">
        <authorList>
            <person name="Ramsay J.P."/>
        </authorList>
    </citation>
    <scope>NUCLEOTIDE SEQUENCE [LARGE SCALE GENOMIC DNA]</scope>
    <source>
        <strain evidence="1 2">NZP2042</strain>
    </source>
</reference>
<organism evidence="1 2">
    <name type="scientific">Rhizobium loti</name>
    <name type="common">Mesorhizobium loti</name>
    <dbReference type="NCBI Taxonomy" id="381"/>
    <lineage>
        <taxon>Bacteria</taxon>
        <taxon>Pseudomonadati</taxon>
        <taxon>Pseudomonadota</taxon>
        <taxon>Alphaproteobacteria</taxon>
        <taxon>Hyphomicrobiales</taxon>
        <taxon>Phyllobacteriaceae</taxon>
        <taxon>Mesorhizobium</taxon>
    </lineage>
</organism>
<protein>
    <submittedName>
        <fullName evidence="1">Uncharacterized protein</fullName>
    </submittedName>
</protein>
<name>A0A6M7TSX3_RHILI</name>
<accession>A0A6M7TSX3</accession>
<comment type="caution">
    <text evidence="1">The sequence shown here is derived from an EMBL/GenBank/DDBJ whole genome shotgun (WGS) entry which is preliminary data.</text>
</comment>
<dbReference type="AlphaFoldDB" id="A0A6M7TSX3"/>
<evidence type="ECO:0000313" key="2">
    <source>
        <dbReference type="Proteomes" id="UP000093737"/>
    </source>
</evidence>
<dbReference type="EMBL" id="LYTK01000012">
    <property type="protein sequence ID" value="OBQ64963.1"/>
    <property type="molecule type" value="Genomic_DNA"/>
</dbReference>
<gene>
    <name evidence="1" type="ORF">A8145_12030</name>
</gene>
<dbReference type="RefSeq" id="WP_056568963.1">
    <property type="nucleotide sequence ID" value="NZ_CP033334.1"/>
</dbReference>
<dbReference type="Proteomes" id="UP000093737">
    <property type="component" value="Unassembled WGS sequence"/>
</dbReference>
<sequence>MFLSDGLYLPTHRPLPASQVEQIRRVANTNRRPVSLIAPFTPTWWLLVVGALLAAAAIAAQLS</sequence>
<evidence type="ECO:0000313" key="1">
    <source>
        <dbReference type="EMBL" id="OBQ64963.1"/>
    </source>
</evidence>